<keyword evidence="4" id="KW-1185">Reference proteome</keyword>
<protein>
    <submittedName>
        <fullName evidence="3">Uncharacterized protein</fullName>
    </submittedName>
</protein>
<gene>
    <name evidence="3" type="ORF">OSH07_11095</name>
</gene>
<feature type="chain" id="PRO_5040735699" evidence="2">
    <location>
        <begin position="32"/>
        <end position="151"/>
    </location>
</feature>
<dbReference type="AlphaFoldDB" id="A0A9X3E252"/>
<evidence type="ECO:0000256" key="2">
    <source>
        <dbReference type="SAM" id="SignalP"/>
    </source>
</evidence>
<accession>A0A9X3E252</accession>
<feature type="region of interest" description="Disordered" evidence="1">
    <location>
        <begin position="120"/>
        <end position="151"/>
    </location>
</feature>
<dbReference type="PROSITE" id="PS51318">
    <property type="entry name" value="TAT"/>
    <property type="match status" value="1"/>
</dbReference>
<name>A0A9X3E252_9HYPH</name>
<proteinExistence type="predicted"/>
<feature type="signal peptide" evidence="2">
    <location>
        <begin position="1"/>
        <end position="31"/>
    </location>
</feature>
<comment type="caution">
    <text evidence="3">The sequence shown here is derived from an EMBL/GenBank/DDBJ whole genome shotgun (WGS) entry which is preliminary data.</text>
</comment>
<dbReference type="Proteomes" id="UP001144805">
    <property type="component" value="Unassembled WGS sequence"/>
</dbReference>
<dbReference type="RefSeq" id="WP_266338712.1">
    <property type="nucleotide sequence ID" value="NZ_JAPKNK010000004.1"/>
</dbReference>
<dbReference type="InterPro" id="IPR006311">
    <property type="entry name" value="TAT_signal"/>
</dbReference>
<feature type="compositionally biased region" description="Basic and acidic residues" evidence="1">
    <location>
        <begin position="130"/>
        <end position="139"/>
    </location>
</feature>
<reference evidence="3" key="1">
    <citation type="submission" date="2022-11" db="EMBL/GenBank/DDBJ databases">
        <title>Biodiversity and phylogenetic relationships of bacteria.</title>
        <authorList>
            <person name="Machado R.A.R."/>
            <person name="Bhat A."/>
            <person name="Loulou A."/>
            <person name="Kallel S."/>
        </authorList>
    </citation>
    <scope>NUCLEOTIDE SEQUENCE</scope>
    <source>
        <strain evidence="3">K-TC2</strain>
    </source>
</reference>
<keyword evidence="2" id="KW-0732">Signal</keyword>
<evidence type="ECO:0000313" key="3">
    <source>
        <dbReference type="EMBL" id="MCX5569738.1"/>
    </source>
</evidence>
<evidence type="ECO:0000256" key="1">
    <source>
        <dbReference type="SAM" id="MobiDB-lite"/>
    </source>
</evidence>
<evidence type="ECO:0000313" key="4">
    <source>
        <dbReference type="Proteomes" id="UP001144805"/>
    </source>
</evidence>
<sequence length="151" mass="16459">MSRLQRDWIRRFALLAAAGALGLAAPLSATAGQRVPAAEIEGLFSGVTLDGIYNNGAFFSESYNIDGTIRYHDMDGSDSGQWSVRDGKFCTFYDSQEGACFFVERDGGNCFTFFAPEESGGPNAGPAKDWTSRGWDRRKPSTCKTAPEIHL</sequence>
<organism evidence="3 4">
    <name type="scientific">Kaistia nematophila</name>
    <dbReference type="NCBI Taxonomy" id="2994654"/>
    <lineage>
        <taxon>Bacteria</taxon>
        <taxon>Pseudomonadati</taxon>
        <taxon>Pseudomonadota</taxon>
        <taxon>Alphaproteobacteria</taxon>
        <taxon>Hyphomicrobiales</taxon>
        <taxon>Kaistiaceae</taxon>
        <taxon>Kaistia</taxon>
    </lineage>
</organism>
<dbReference type="EMBL" id="JAPKNK010000004">
    <property type="protein sequence ID" value="MCX5569738.1"/>
    <property type="molecule type" value="Genomic_DNA"/>
</dbReference>